<dbReference type="KEGG" id="dor:Desor_3977"/>
<dbReference type="PATRIC" id="fig|768706.3.peg.4023"/>
<organism evidence="1 2">
    <name type="scientific">Desulfosporosinus orientis (strain ATCC 19365 / DSM 765 / NCIMB 8382 / VKM B-1628 / Singapore I)</name>
    <name type="common">Desulfotomaculum orientis</name>
    <dbReference type="NCBI Taxonomy" id="768706"/>
    <lineage>
        <taxon>Bacteria</taxon>
        <taxon>Bacillati</taxon>
        <taxon>Bacillota</taxon>
        <taxon>Clostridia</taxon>
        <taxon>Eubacteriales</taxon>
        <taxon>Desulfitobacteriaceae</taxon>
        <taxon>Desulfosporosinus</taxon>
    </lineage>
</organism>
<reference evidence="1 2" key="2">
    <citation type="journal article" date="2012" name="J. Bacteriol.">
        <title>Complete genome sequences of Desulfosporosinus orientis DSM765T, Desulfosporosinus youngiae DSM17734T, Desulfosporosinus meridiei DSM13257T, and Desulfosporosinus acidiphilus DSM22704T.</title>
        <authorList>
            <person name="Pester M."/>
            <person name="Brambilla E."/>
            <person name="Alazard D."/>
            <person name="Rattei T."/>
            <person name="Weinmaier T."/>
            <person name="Han J."/>
            <person name="Lucas S."/>
            <person name="Lapidus A."/>
            <person name="Cheng J.F."/>
            <person name="Goodwin L."/>
            <person name="Pitluck S."/>
            <person name="Peters L."/>
            <person name="Ovchinnikova G."/>
            <person name="Teshima H."/>
            <person name="Detter J.C."/>
            <person name="Han C.S."/>
            <person name="Tapia R."/>
            <person name="Land M.L."/>
            <person name="Hauser L."/>
            <person name="Kyrpides N.C."/>
            <person name="Ivanova N.N."/>
            <person name="Pagani I."/>
            <person name="Huntmann M."/>
            <person name="Wei C.L."/>
            <person name="Davenport K.W."/>
            <person name="Daligault H."/>
            <person name="Chain P.S."/>
            <person name="Chen A."/>
            <person name="Mavromatis K."/>
            <person name="Markowitz V."/>
            <person name="Szeto E."/>
            <person name="Mikhailova N."/>
            <person name="Pati A."/>
            <person name="Wagner M."/>
            <person name="Woyke T."/>
            <person name="Ollivier B."/>
            <person name="Klenk H.P."/>
            <person name="Spring S."/>
            <person name="Loy A."/>
        </authorList>
    </citation>
    <scope>NUCLEOTIDE SEQUENCE [LARGE SCALE GENOMIC DNA]</scope>
    <source>
        <strain evidence="2">ATCC 19365 / DSM 765 / NCIMB 8382 / VKM B-1628</strain>
    </source>
</reference>
<evidence type="ECO:0000313" key="1">
    <source>
        <dbReference type="EMBL" id="AET69421.1"/>
    </source>
</evidence>
<keyword evidence="2" id="KW-1185">Reference proteome</keyword>
<sequence length="53" mass="5745">MRISKFVSADEFDLEPRGAPSGDLGRIALAVIAKLKLEVFINIIKSSAKSPFP</sequence>
<name>G7WE23_DESOD</name>
<dbReference type="HOGENOM" id="CLU_3060903_0_0_9"/>
<evidence type="ECO:0000313" key="2">
    <source>
        <dbReference type="Proteomes" id="UP000006346"/>
    </source>
</evidence>
<accession>G7WE23</accession>
<dbReference type="STRING" id="768706.Desor_3977"/>
<proteinExistence type="predicted"/>
<reference evidence="2" key="1">
    <citation type="submission" date="2011-11" db="EMBL/GenBank/DDBJ databases">
        <title>Complete sequence of Desulfosporosinus orientis DSM 765.</title>
        <authorList>
            <person name="Lucas S."/>
            <person name="Han J."/>
            <person name="Lapidus A."/>
            <person name="Cheng J.-F."/>
            <person name="Goodwin L."/>
            <person name="Pitluck S."/>
            <person name="Peters L."/>
            <person name="Ovchinnikova G."/>
            <person name="Teshima H."/>
            <person name="Detter J.C."/>
            <person name="Han C."/>
            <person name="Tapia R."/>
            <person name="Land M."/>
            <person name="Hauser L."/>
            <person name="Kyrpides N."/>
            <person name="Ivanova N."/>
            <person name="Pagani I."/>
            <person name="Pester M."/>
            <person name="Spring S."/>
            <person name="Ollivier B."/>
            <person name="Rattei T."/>
            <person name="Klenk H.-P."/>
            <person name="Wagner M."/>
            <person name="Loy A."/>
            <person name="Woyke T."/>
        </authorList>
    </citation>
    <scope>NUCLEOTIDE SEQUENCE [LARGE SCALE GENOMIC DNA]</scope>
    <source>
        <strain evidence="2">ATCC 19365 / DSM 765 / NCIMB 8382 / VKM B-1628</strain>
    </source>
</reference>
<gene>
    <name evidence="1" type="ordered locus">Desor_3977</name>
</gene>
<protein>
    <submittedName>
        <fullName evidence="1">Uncharacterized protein</fullName>
    </submittedName>
</protein>
<dbReference type="Proteomes" id="UP000006346">
    <property type="component" value="Chromosome"/>
</dbReference>
<dbReference type="RefSeq" id="WP_014186228.1">
    <property type="nucleotide sequence ID" value="NC_016584.1"/>
</dbReference>
<dbReference type="AlphaFoldDB" id="G7WE23"/>
<dbReference type="EMBL" id="CP003108">
    <property type="protein sequence ID" value="AET69421.1"/>
    <property type="molecule type" value="Genomic_DNA"/>
</dbReference>